<dbReference type="EMBL" id="OV696689">
    <property type="protein sequence ID" value="CAH1264171.1"/>
    <property type="molecule type" value="Genomic_DNA"/>
</dbReference>
<organism evidence="1 2">
    <name type="scientific">Branchiostoma lanceolatum</name>
    <name type="common">Common lancelet</name>
    <name type="synonym">Amphioxus lanceolatum</name>
    <dbReference type="NCBI Taxonomy" id="7740"/>
    <lineage>
        <taxon>Eukaryota</taxon>
        <taxon>Metazoa</taxon>
        <taxon>Chordata</taxon>
        <taxon>Cephalochordata</taxon>
        <taxon>Leptocardii</taxon>
        <taxon>Amphioxiformes</taxon>
        <taxon>Branchiostomatidae</taxon>
        <taxon>Branchiostoma</taxon>
    </lineage>
</organism>
<keyword evidence="2" id="KW-1185">Reference proteome</keyword>
<name>A0A8J9ZV37_BRALA</name>
<evidence type="ECO:0000313" key="1">
    <source>
        <dbReference type="EMBL" id="CAH1264171.1"/>
    </source>
</evidence>
<gene>
    <name evidence="1" type="primary">Hypp2902</name>
    <name evidence="1" type="ORF">BLAG_LOCUS18622</name>
</gene>
<sequence length="66" mass="7595">MRHVHGKVCTEPGSDDPGLITQLRNRAEFSPVSKDYSSTLVERARNRGKDETFWRENDYARREAGT</sequence>
<protein>
    <submittedName>
        <fullName evidence="1">Hypp2902 protein</fullName>
    </submittedName>
</protein>
<accession>A0A8J9ZV37</accession>
<reference evidence="1" key="1">
    <citation type="submission" date="2022-01" db="EMBL/GenBank/DDBJ databases">
        <authorList>
            <person name="Braso-Vives M."/>
        </authorList>
    </citation>
    <scope>NUCLEOTIDE SEQUENCE</scope>
</reference>
<dbReference type="Proteomes" id="UP000838412">
    <property type="component" value="Chromosome 4"/>
</dbReference>
<proteinExistence type="predicted"/>
<dbReference type="AlphaFoldDB" id="A0A8J9ZV37"/>
<evidence type="ECO:0000313" key="2">
    <source>
        <dbReference type="Proteomes" id="UP000838412"/>
    </source>
</evidence>